<dbReference type="Pfam" id="PF01551">
    <property type="entry name" value="Peptidase_M23"/>
    <property type="match status" value="1"/>
</dbReference>
<dbReference type="CDD" id="cd12797">
    <property type="entry name" value="M23_peptidase"/>
    <property type="match status" value="1"/>
</dbReference>
<dbReference type="InterPro" id="IPR016047">
    <property type="entry name" value="M23ase_b-sheet_dom"/>
</dbReference>
<dbReference type="PANTHER" id="PTHR21666">
    <property type="entry name" value="PEPTIDASE-RELATED"/>
    <property type="match status" value="1"/>
</dbReference>
<dbReference type="EMBL" id="CP045929">
    <property type="protein sequence ID" value="QGK72283.1"/>
    <property type="molecule type" value="Genomic_DNA"/>
</dbReference>
<dbReference type="Gene3D" id="2.70.70.10">
    <property type="entry name" value="Glucose Permease (Domain IIA)"/>
    <property type="match status" value="1"/>
</dbReference>
<dbReference type="InterPro" id="IPR050570">
    <property type="entry name" value="Cell_wall_metabolism_enzyme"/>
</dbReference>
<evidence type="ECO:0000256" key="1">
    <source>
        <dbReference type="SAM" id="MobiDB-lite"/>
    </source>
</evidence>
<protein>
    <submittedName>
        <fullName evidence="3">Peptidoglycan DD-metalloendopeptidase family protein</fullName>
    </submittedName>
</protein>
<evidence type="ECO:0000313" key="3">
    <source>
        <dbReference type="EMBL" id="QGK72283.1"/>
    </source>
</evidence>
<feature type="compositionally biased region" description="Low complexity" evidence="1">
    <location>
        <begin position="45"/>
        <end position="64"/>
    </location>
</feature>
<dbReference type="SUPFAM" id="SSF51261">
    <property type="entry name" value="Duplicated hybrid motif"/>
    <property type="match status" value="1"/>
</dbReference>
<dbReference type="KEGG" id="sace:GIY23_14270"/>
<accession>A0A5Q3QD35</accession>
<dbReference type="Proteomes" id="UP000371041">
    <property type="component" value="Chromosome"/>
</dbReference>
<dbReference type="GO" id="GO:0004222">
    <property type="term" value="F:metalloendopeptidase activity"/>
    <property type="evidence" value="ECO:0007669"/>
    <property type="project" value="TreeGrafter"/>
</dbReference>
<name>A0A5Q3QD35_9PSEU</name>
<organism evidence="3 4">
    <name type="scientific">Allosaccharopolyspora coralli</name>
    <dbReference type="NCBI Taxonomy" id="2665642"/>
    <lineage>
        <taxon>Bacteria</taxon>
        <taxon>Bacillati</taxon>
        <taxon>Actinomycetota</taxon>
        <taxon>Actinomycetes</taxon>
        <taxon>Pseudonocardiales</taxon>
        <taxon>Pseudonocardiaceae</taxon>
        <taxon>Allosaccharopolyspora</taxon>
    </lineage>
</organism>
<dbReference type="PANTHER" id="PTHR21666:SF270">
    <property type="entry name" value="MUREIN HYDROLASE ACTIVATOR ENVC"/>
    <property type="match status" value="1"/>
</dbReference>
<sequence length="194" mass="19645">MVSTGSTTAAAATTDLGCGADDAFHPSTPAPPGTFRISGPTGTCRSAPDPVAPAAADPAPRSSPWVVPTRGTCTSEFGARSRGFHEGLDFGAPVGEPIVAASEGTVVDAGPASGYGLWVRVDHGGGVVTTYGHNDRNLVHRGASVRAGDVVATVGNRGQSTGPHLHFQTEVDGNPVDPESFYQQRGAPPLCGTQ</sequence>
<evidence type="ECO:0000259" key="2">
    <source>
        <dbReference type="Pfam" id="PF01551"/>
    </source>
</evidence>
<dbReference type="InterPro" id="IPR011055">
    <property type="entry name" value="Dup_hybrid_motif"/>
</dbReference>
<feature type="region of interest" description="Disordered" evidence="1">
    <location>
        <begin position="41"/>
        <end position="66"/>
    </location>
</feature>
<keyword evidence="4" id="KW-1185">Reference proteome</keyword>
<proteinExistence type="predicted"/>
<gene>
    <name evidence="3" type="ORF">GIY23_14270</name>
</gene>
<dbReference type="AlphaFoldDB" id="A0A5Q3QD35"/>
<reference evidence="4" key="1">
    <citation type="submission" date="2019-11" db="EMBL/GenBank/DDBJ databases">
        <title>The complete genome sequence of Saccharopolyspora sp. E2A.</title>
        <authorList>
            <person name="Zhang G."/>
        </authorList>
    </citation>
    <scope>NUCLEOTIDE SEQUENCE [LARGE SCALE GENOMIC DNA]</scope>
    <source>
        <strain evidence="4">E2A</strain>
    </source>
</reference>
<evidence type="ECO:0000313" key="4">
    <source>
        <dbReference type="Proteomes" id="UP000371041"/>
    </source>
</evidence>
<feature type="domain" description="M23ase beta-sheet core" evidence="2">
    <location>
        <begin position="84"/>
        <end position="178"/>
    </location>
</feature>